<dbReference type="EMBL" id="RCWJ01000001">
    <property type="protein sequence ID" value="RLQ86527.1"/>
    <property type="molecule type" value="Genomic_DNA"/>
</dbReference>
<organism evidence="3 4">
    <name type="scientific">Mycetocola zhadangensis</name>
    <dbReference type="NCBI Taxonomy" id="1164595"/>
    <lineage>
        <taxon>Bacteria</taxon>
        <taxon>Bacillati</taxon>
        <taxon>Actinomycetota</taxon>
        <taxon>Actinomycetes</taxon>
        <taxon>Micrococcales</taxon>
        <taxon>Microbacteriaceae</taxon>
        <taxon>Mycetocola</taxon>
    </lineage>
</organism>
<dbReference type="PANTHER" id="PTHR39428">
    <property type="entry name" value="F420H(2)-DEPENDENT QUINONE REDUCTASE RV1261C"/>
    <property type="match status" value="1"/>
</dbReference>
<dbReference type="Pfam" id="PF04075">
    <property type="entry name" value="F420H2_quin_red"/>
    <property type="match status" value="1"/>
</dbReference>
<keyword evidence="4" id="KW-1185">Reference proteome</keyword>
<proteinExistence type="inferred from homology"/>
<protein>
    <submittedName>
        <fullName evidence="3">Nitroreductase family deazaflavin-dependent oxidoreductase</fullName>
    </submittedName>
</protein>
<dbReference type="NCBIfam" id="TIGR00026">
    <property type="entry name" value="hi_GC_TIGR00026"/>
    <property type="match status" value="1"/>
</dbReference>
<sequence>MNTVHRLVLALSRGRVGQTLGRMDVVELHTVGRSTGIVRSTLLTAPIAEPERLVLVASKGGNDAHPQWYLNLRAQPNVEVTVDGERRKFRARTATPSEKAELWPTIVAAYPGYARYQSKTDRDIPVIVCEPLRAPEES</sequence>
<name>A0A3L7J718_9MICO</name>
<gene>
    <name evidence="3" type="ORF">D9V28_03840</name>
</gene>
<dbReference type="PANTHER" id="PTHR39428:SF3">
    <property type="entry name" value="DEAZAFLAVIN-DEPENDENT NITROREDUCTASE"/>
    <property type="match status" value="1"/>
</dbReference>
<evidence type="ECO:0000256" key="1">
    <source>
        <dbReference type="ARBA" id="ARBA00008710"/>
    </source>
</evidence>
<dbReference type="Proteomes" id="UP000282460">
    <property type="component" value="Unassembled WGS sequence"/>
</dbReference>
<dbReference type="GO" id="GO:0016491">
    <property type="term" value="F:oxidoreductase activity"/>
    <property type="evidence" value="ECO:0007669"/>
    <property type="project" value="InterPro"/>
</dbReference>
<dbReference type="GO" id="GO:0005886">
    <property type="term" value="C:plasma membrane"/>
    <property type="evidence" value="ECO:0007669"/>
    <property type="project" value="TreeGrafter"/>
</dbReference>
<dbReference type="InterPro" id="IPR004378">
    <property type="entry name" value="F420H2_quin_Rdtase"/>
</dbReference>
<dbReference type="InterPro" id="IPR012349">
    <property type="entry name" value="Split_barrel_FMN-bd"/>
</dbReference>
<comment type="similarity">
    <text evidence="1">Belongs to the F420H(2)-dependent quinone reductase family.</text>
</comment>
<evidence type="ECO:0000313" key="3">
    <source>
        <dbReference type="EMBL" id="RLQ86527.1"/>
    </source>
</evidence>
<reference evidence="3 4" key="1">
    <citation type="submission" date="2018-10" db="EMBL/GenBank/DDBJ databases">
        <authorList>
            <person name="Li J."/>
        </authorList>
    </citation>
    <scope>NUCLEOTIDE SEQUENCE [LARGE SCALE GENOMIC DNA]</scope>
    <source>
        <strain evidence="3 4">ZD1-4</strain>
    </source>
</reference>
<comment type="caution">
    <text evidence="3">The sequence shown here is derived from an EMBL/GenBank/DDBJ whole genome shotgun (WGS) entry which is preliminary data.</text>
</comment>
<dbReference type="OrthoDB" id="8225825at2"/>
<comment type="catalytic activity">
    <reaction evidence="2">
        <text>oxidized coenzyme F420-(gamma-L-Glu)(n) + a quinol + H(+) = reduced coenzyme F420-(gamma-L-Glu)(n) + a quinone</text>
        <dbReference type="Rhea" id="RHEA:39663"/>
        <dbReference type="Rhea" id="RHEA-COMP:12939"/>
        <dbReference type="Rhea" id="RHEA-COMP:14378"/>
        <dbReference type="ChEBI" id="CHEBI:15378"/>
        <dbReference type="ChEBI" id="CHEBI:24646"/>
        <dbReference type="ChEBI" id="CHEBI:132124"/>
        <dbReference type="ChEBI" id="CHEBI:133980"/>
        <dbReference type="ChEBI" id="CHEBI:139511"/>
    </reaction>
</comment>
<dbReference type="Gene3D" id="2.30.110.10">
    <property type="entry name" value="Electron Transport, Fmn-binding Protein, Chain A"/>
    <property type="match status" value="1"/>
</dbReference>
<evidence type="ECO:0000313" key="4">
    <source>
        <dbReference type="Proteomes" id="UP000282460"/>
    </source>
</evidence>
<dbReference type="GO" id="GO:0070967">
    <property type="term" value="F:coenzyme F420 binding"/>
    <property type="evidence" value="ECO:0007669"/>
    <property type="project" value="TreeGrafter"/>
</dbReference>
<dbReference type="SUPFAM" id="SSF50475">
    <property type="entry name" value="FMN-binding split barrel"/>
    <property type="match status" value="1"/>
</dbReference>
<evidence type="ECO:0000256" key="2">
    <source>
        <dbReference type="ARBA" id="ARBA00049106"/>
    </source>
</evidence>
<accession>A0A3L7J718</accession>
<dbReference type="AlphaFoldDB" id="A0A3L7J718"/>